<name>A0ACB8T025_9AGAM</name>
<accession>A0ACB8T025</accession>
<evidence type="ECO:0000313" key="2">
    <source>
        <dbReference type="Proteomes" id="UP000814140"/>
    </source>
</evidence>
<reference evidence="1" key="2">
    <citation type="journal article" date="2022" name="New Phytol.">
        <title>Evolutionary transition to the ectomycorrhizal habit in the genomes of a hyperdiverse lineage of mushroom-forming fungi.</title>
        <authorList>
            <person name="Looney B."/>
            <person name="Miyauchi S."/>
            <person name="Morin E."/>
            <person name="Drula E."/>
            <person name="Courty P.E."/>
            <person name="Kohler A."/>
            <person name="Kuo A."/>
            <person name="LaButti K."/>
            <person name="Pangilinan J."/>
            <person name="Lipzen A."/>
            <person name="Riley R."/>
            <person name="Andreopoulos W."/>
            <person name="He G."/>
            <person name="Johnson J."/>
            <person name="Nolan M."/>
            <person name="Tritt A."/>
            <person name="Barry K.W."/>
            <person name="Grigoriev I.V."/>
            <person name="Nagy L.G."/>
            <person name="Hibbett D."/>
            <person name="Henrissat B."/>
            <person name="Matheny P.B."/>
            <person name="Labbe J."/>
            <person name="Martin F.M."/>
        </authorList>
    </citation>
    <scope>NUCLEOTIDE SEQUENCE</scope>
    <source>
        <strain evidence="1">HHB10654</strain>
    </source>
</reference>
<reference evidence="1" key="1">
    <citation type="submission" date="2021-03" db="EMBL/GenBank/DDBJ databases">
        <authorList>
            <consortium name="DOE Joint Genome Institute"/>
            <person name="Ahrendt S."/>
            <person name="Looney B.P."/>
            <person name="Miyauchi S."/>
            <person name="Morin E."/>
            <person name="Drula E."/>
            <person name="Courty P.E."/>
            <person name="Chicoki N."/>
            <person name="Fauchery L."/>
            <person name="Kohler A."/>
            <person name="Kuo A."/>
            <person name="Labutti K."/>
            <person name="Pangilinan J."/>
            <person name="Lipzen A."/>
            <person name="Riley R."/>
            <person name="Andreopoulos W."/>
            <person name="He G."/>
            <person name="Johnson J."/>
            <person name="Barry K.W."/>
            <person name="Grigoriev I.V."/>
            <person name="Nagy L."/>
            <person name="Hibbett D."/>
            <person name="Henrissat B."/>
            <person name="Matheny P.B."/>
            <person name="Labbe J."/>
            <person name="Martin F."/>
        </authorList>
    </citation>
    <scope>NUCLEOTIDE SEQUENCE</scope>
    <source>
        <strain evidence="1">HHB10654</strain>
    </source>
</reference>
<protein>
    <submittedName>
        <fullName evidence="1">Uncharacterized protein</fullName>
    </submittedName>
</protein>
<sequence length="142" mass="15983">QLATAGRPSQVGHWISRGRDFAKPPDVGKPTEFAAIWRKWWTKLQPDWRGVTWPLDRTGAGPSEDWAELLKSGRSGFEVIVITLSWWLKVVSTDKQRREWESAVEDVAWVLEHMVKYAVSSTGLGAKRAAVTDPGDKPSSKR</sequence>
<evidence type="ECO:0000313" key="1">
    <source>
        <dbReference type="EMBL" id="KAI0061780.1"/>
    </source>
</evidence>
<gene>
    <name evidence="1" type="ORF">BV25DRAFT_1804975</name>
</gene>
<organism evidence="1 2">
    <name type="scientific">Artomyces pyxidatus</name>
    <dbReference type="NCBI Taxonomy" id="48021"/>
    <lineage>
        <taxon>Eukaryota</taxon>
        <taxon>Fungi</taxon>
        <taxon>Dikarya</taxon>
        <taxon>Basidiomycota</taxon>
        <taxon>Agaricomycotina</taxon>
        <taxon>Agaricomycetes</taxon>
        <taxon>Russulales</taxon>
        <taxon>Auriscalpiaceae</taxon>
        <taxon>Artomyces</taxon>
    </lineage>
</organism>
<feature type="non-terminal residue" evidence="1">
    <location>
        <position position="1"/>
    </location>
</feature>
<dbReference type="EMBL" id="MU277210">
    <property type="protein sequence ID" value="KAI0061780.1"/>
    <property type="molecule type" value="Genomic_DNA"/>
</dbReference>
<dbReference type="Proteomes" id="UP000814140">
    <property type="component" value="Unassembled WGS sequence"/>
</dbReference>
<keyword evidence="2" id="KW-1185">Reference proteome</keyword>
<comment type="caution">
    <text evidence="1">The sequence shown here is derived from an EMBL/GenBank/DDBJ whole genome shotgun (WGS) entry which is preliminary data.</text>
</comment>
<proteinExistence type="predicted"/>